<proteinExistence type="predicted"/>
<evidence type="ECO:0000256" key="1">
    <source>
        <dbReference type="SAM" id="SignalP"/>
    </source>
</evidence>
<dbReference type="RefSeq" id="WP_081153997.1">
    <property type="nucleotide sequence ID" value="NZ_LVYD01000072.1"/>
</dbReference>
<evidence type="ECO:0000313" key="3">
    <source>
        <dbReference type="Proteomes" id="UP000192796"/>
    </source>
</evidence>
<organism evidence="2 3">
    <name type="scientific">Niastella vici</name>
    <dbReference type="NCBI Taxonomy" id="1703345"/>
    <lineage>
        <taxon>Bacteria</taxon>
        <taxon>Pseudomonadati</taxon>
        <taxon>Bacteroidota</taxon>
        <taxon>Chitinophagia</taxon>
        <taxon>Chitinophagales</taxon>
        <taxon>Chitinophagaceae</taxon>
        <taxon>Niastella</taxon>
    </lineage>
</organism>
<dbReference type="EMBL" id="LVYD01000072">
    <property type="protein sequence ID" value="OQP59880.1"/>
    <property type="molecule type" value="Genomic_DNA"/>
</dbReference>
<feature type="chain" id="PRO_5011986135" evidence="1">
    <location>
        <begin position="20"/>
        <end position="507"/>
    </location>
</feature>
<keyword evidence="1" id="KW-0732">Signal</keyword>
<name>A0A1V9FNG6_9BACT</name>
<comment type="caution">
    <text evidence="2">The sequence shown here is derived from an EMBL/GenBank/DDBJ whole genome shotgun (WGS) entry which is preliminary data.</text>
</comment>
<reference evidence="2 3" key="1">
    <citation type="submission" date="2016-03" db="EMBL/GenBank/DDBJ databases">
        <title>Niastella vici sp. nov., isolated from farmland soil.</title>
        <authorList>
            <person name="Chen L."/>
            <person name="Wang D."/>
            <person name="Yang S."/>
            <person name="Wang G."/>
        </authorList>
    </citation>
    <scope>NUCLEOTIDE SEQUENCE [LARGE SCALE GENOMIC DNA]</scope>
    <source>
        <strain evidence="2 3">DJ57</strain>
    </source>
</reference>
<dbReference type="Proteomes" id="UP000192796">
    <property type="component" value="Unassembled WGS sequence"/>
</dbReference>
<evidence type="ECO:0000313" key="2">
    <source>
        <dbReference type="EMBL" id="OQP59880.1"/>
    </source>
</evidence>
<dbReference type="OrthoDB" id="621995at2"/>
<accession>A0A1V9FNG6</accession>
<keyword evidence="3" id="KW-1185">Reference proteome</keyword>
<sequence length="507" mass="56241">MKLTLIPLLLLALFNSAFAQQINVTISDELEAGYGPSTIKAGNHFIRYLPMGSTNHLSYGFGWNKVRLAITVIQHDSNMVMLQNKSLSNGDRVYGPFFTDIRKINGKVYIIYHEVQEKNTIGNVMAVEINPETLEAGTPKIIGAIANTDYKLKFSESLQNSLKYICKPSPDGKRNLLLLTAGGDSKCFISVLDENMNVTWSKLQDISTSTDYNFKSACIDNSGNVYVAYKISGPKNDNRVAVIKKEASKPHDIPLNLNFTISNMEVFSSKDNKTIHVAGTYMDNPNSSMLKGVFHTKIDAGEFKLAGMTTTAFPDTLIKRFEQDGWGDSRKNIGINPGFSPRFIEKENGVLNMIGEFRSMVWGTRAAAYISGDILNVSFEESGAVFARIPKIRKSMESTIGDSFVAFPFQNKVVVFYDDNIVNLNKSITESPTGSDVYKSLIMAGAIIETDGTVNRSILIDLKKENYLAVTEYLIPVDAHSMIIPLQKIKGLGGISDKIRWARIRIN</sequence>
<dbReference type="AlphaFoldDB" id="A0A1V9FNG6"/>
<feature type="signal peptide" evidence="1">
    <location>
        <begin position="1"/>
        <end position="19"/>
    </location>
</feature>
<protein>
    <submittedName>
        <fullName evidence="2">Uncharacterized protein</fullName>
    </submittedName>
</protein>
<gene>
    <name evidence="2" type="ORF">A3860_35810</name>
</gene>